<name>A0ABP3FL07_9GAMM</name>
<organism evidence="2 3">
    <name type="scientific">Psychrobacter aestuarii</name>
    <dbReference type="NCBI Taxonomy" id="556327"/>
    <lineage>
        <taxon>Bacteria</taxon>
        <taxon>Pseudomonadati</taxon>
        <taxon>Pseudomonadota</taxon>
        <taxon>Gammaproteobacteria</taxon>
        <taxon>Moraxellales</taxon>
        <taxon>Moraxellaceae</taxon>
        <taxon>Psychrobacter</taxon>
    </lineage>
</organism>
<dbReference type="EMBL" id="BAAAFR010000004">
    <property type="protein sequence ID" value="GAA0318021.1"/>
    <property type="molecule type" value="Genomic_DNA"/>
</dbReference>
<keyword evidence="3" id="KW-1185">Reference proteome</keyword>
<sequence>MQSDHKPTTDNASAAPRNEQHLVPKYITVGLALFSLVLSLAGYGFRLAVGHELVDVLRHAAVIVPAFTLGIPLLFWLGAKLFNKVQGTHIETRNALSLGWLTACVSMLWLMGSYS</sequence>
<comment type="caution">
    <text evidence="2">The sequence shown here is derived from an EMBL/GenBank/DDBJ whole genome shotgun (WGS) entry which is preliminary data.</text>
</comment>
<gene>
    <name evidence="2" type="ORF">GCM10009129_14440</name>
</gene>
<accession>A0ABP3FL07</accession>
<dbReference type="RefSeq" id="WP_201505584.1">
    <property type="nucleotide sequence ID" value="NZ_BAAAFR010000004.1"/>
</dbReference>
<keyword evidence="1" id="KW-1133">Transmembrane helix</keyword>
<evidence type="ECO:0000313" key="3">
    <source>
        <dbReference type="Proteomes" id="UP001501787"/>
    </source>
</evidence>
<keyword evidence="1" id="KW-0812">Transmembrane</keyword>
<evidence type="ECO:0000256" key="1">
    <source>
        <dbReference type="SAM" id="Phobius"/>
    </source>
</evidence>
<evidence type="ECO:0000313" key="2">
    <source>
        <dbReference type="EMBL" id="GAA0318021.1"/>
    </source>
</evidence>
<protein>
    <submittedName>
        <fullName evidence="2">Uncharacterized protein</fullName>
    </submittedName>
</protein>
<dbReference type="Proteomes" id="UP001501787">
    <property type="component" value="Unassembled WGS sequence"/>
</dbReference>
<proteinExistence type="predicted"/>
<feature type="transmembrane region" description="Helical" evidence="1">
    <location>
        <begin position="94"/>
        <end position="112"/>
    </location>
</feature>
<reference evidence="3" key="1">
    <citation type="journal article" date="2019" name="Int. J. Syst. Evol. Microbiol.">
        <title>The Global Catalogue of Microorganisms (GCM) 10K type strain sequencing project: providing services to taxonomists for standard genome sequencing and annotation.</title>
        <authorList>
            <consortium name="The Broad Institute Genomics Platform"/>
            <consortium name="The Broad Institute Genome Sequencing Center for Infectious Disease"/>
            <person name="Wu L."/>
            <person name="Ma J."/>
        </authorList>
    </citation>
    <scope>NUCLEOTIDE SEQUENCE [LARGE SCALE GENOMIC DNA]</scope>
    <source>
        <strain evidence="3">JCM 16343</strain>
    </source>
</reference>
<keyword evidence="1" id="KW-0472">Membrane</keyword>
<feature type="transmembrane region" description="Helical" evidence="1">
    <location>
        <begin position="26"/>
        <end position="45"/>
    </location>
</feature>
<feature type="transmembrane region" description="Helical" evidence="1">
    <location>
        <begin position="57"/>
        <end position="82"/>
    </location>
</feature>